<name>A0A0S1B2X2_9GAMM</name>
<dbReference type="AlphaFoldDB" id="A0A0S1B2X2"/>
<dbReference type="OrthoDB" id="9794683at2"/>
<dbReference type="PANTHER" id="PTHR35531">
    <property type="entry name" value="INNER MEMBRANE PROTEIN YBCI-RELATED"/>
    <property type="match status" value="1"/>
</dbReference>
<dbReference type="PANTHER" id="PTHR35531:SF1">
    <property type="entry name" value="INNER MEMBRANE PROTEIN YBCI-RELATED"/>
    <property type="match status" value="1"/>
</dbReference>
<keyword evidence="2" id="KW-1185">Reference proteome</keyword>
<dbReference type="Pfam" id="PF04307">
    <property type="entry name" value="YdjM"/>
    <property type="match status" value="1"/>
</dbReference>
<organism evidence="1 2">
    <name type="scientific">Stenotrophomonas acidaminiphila</name>
    <dbReference type="NCBI Taxonomy" id="128780"/>
    <lineage>
        <taxon>Bacteria</taxon>
        <taxon>Pseudomonadati</taxon>
        <taxon>Pseudomonadota</taxon>
        <taxon>Gammaproteobacteria</taxon>
        <taxon>Lysobacterales</taxon>
        <taxon>Lysobacteraceae</taxon>
        <taxon>Stenotrophomonas</taxon>
    </lineage>
</organism>
<dbReference type="GO" id="GO:0016787">
    <property type="term" value="F:hydrolase activity"/>
    <property type="evidence" value="ECO:0007669"/>
    <property type="project" value="UniProtKB-KW"/>
</dbReference>
<evidence type="ECO:0000313" key="2">
    <source>
        <dbReference type="Proteomes" id="UP000061010"/>
    </source>
</evidence>
<keyword evidence="1" id="KW-0472">Membrane</keyword>
<protein>
    <submittedName>
        <fullName evidence="1">Transmembrane metal hydrolase</fullName>
    </submittedName>
</protein>
<gene>
    <name evidence="1" type="ORF">AOT14_30120</name>
</gene>
<dbReference type="KEGG" id="sacz:AOT14_30120"/>
<reference evidence="1 2" key="1">
    <citation type="journal article" date="2015" name="Genome Announc.">
        <title>Complete Genome Sequencing of Stenotrophomonas acidaminiphila ZAC14D2_NAIMI4_2, a Multidrug-Resistant Strain Isolated from Sediments of a Polluted River in Mexico, Uncovers New Antibiotic Resistance Genes and a Novel Class-II Lasso Peptide Biosynthesis Gene Cluster.</title>
        <authorList>
            <person name="Vinuesa P."/>
            <person name="Ochoa-Sanchez L.E."/>
        </authorList>
    </citation>
    <scope>NUCLEOTIDE SEQUENCE [LARGE SCALE GENOMIC DNA]</scope>
    <source>
        <strain evidence="1 2">ZAC14D2_NAIMI4_2</strain>
    </source>
</reference>
<dbReference type="Proteomes" id="UP000061010">
    <property type="component" value="Chromosome"/>
</dbReference>
<keyword evidence="1" id="KW-0812">Transmembrane</keyword>
<dbReference type="InterPro" id="IPR007404">
    <property type="entry name" value="YdjM-like"/>
</dbReference>
<accession>A0A0S1B2X2</accession>
<keyword evidence="1" id="KW-0378">Hydrolase</keyword>
<sequence length="180" mass="19260">MPSVFTHAAVPLALWCASTRGRVSTRLLAAGVAAAVLPDADVLGFALHVPYADAFGHRGASHSLLFSAMLAALALALHRPLRAGPAQAAAFVFACALSHPLLDAFTSGGLGVALWWPWSEARLFAPWRPIRVSPFANGFFSARGLQTVLSELRWVWLPLTLAVLGWRLLPHRSHAGSRTP</sequence>
<dbReference type="EMBL" id="CP012900">
    <property type="protein sequence ID" value="ALJ29362.1"/>
    <property type="molecule type" value="Genomic_DNA"/>
</dbReference>
<proteinExistence type="predicted"/>
<dbReference type="PATRIC" id="fig|128780.6.peg.3048"/>
<evidence type="ECO:0000313" key="1">
    <source>
        <dbReference type="EMBL" id="ALJ29362.1"/>
    </source>
</evidence>